<protein>
    <submittedName>
        <fullName evidence="1">Uncharacterized protein</fullName>
    </submittedName>
</protein>
<accession>A0A499VUL0</accession>
<sequence length="107" mass="11315">MKELTLLLRERWRVVVRLAAWSVLETGQTFLLGYALARALDEGFLSGRAGVGLGWLGIAGRRFSSGPSGPGGCTGVSPRSSSRCATDWCDVWSTEGCGRPTAGRSPG</sequence>
<evidence type="ECO:0000313" key="1">
    <source>
        <dbReference type="EMBL" id="BBJ55868.1"/>
    </source>
</evidence>
<dbReference type="AlphaFoldDB" id="A0A499VUL0"/>
<proteinExistence type="predicted"/>
<reference evidence="1" key="1">
    <citation type="submission" date="2019-04" db="EMBL/GenBank/DDBJ databases">
        <title>Draft genome sequences of Streptomyces avermitilis MC3.</title>
        <authorList>
            <person name="Komaki H."/>
            <person name="Tamura T."/>
            <person name="Hosoyama A."/>
        </authorList>
    </citation>
    <scope>NUCLEOTIDE SEQUENCE</scope>
    <source>
        <strain evidence="1">MC3</strain>
    </source>
</reference>
<gene>
    <name evidence="1" type="ORF">SAVMC3_84970</name>
</gene>
<name>A0A499VUL0_STRAX</name>
<organism evidence="1">
    <name type="scientific">Streptomyces avermitilis</name>
    <dbReference type="NCBI Taxonomy" id="33903"/>
    <lineage>
        <taxon>Bacteria</taxon>
        <taxon>Bacillati</taxon>
        <taxon>Actinomycetota</taxon>
        <taxon>Actinomycetes</taxon>
        <taxon>Kitasatosporales</taxon>
        <taxon>Streptomycetaceae</taxon>
        <taxon>Streptomyces</taxon>
    </lineage>
</organism>
<dbReference type="EMBL" id="AP019621">
    <property type="protein sequence ID" value="BBJ55868.1"/>
    <property type="molecule type" value="Genomic_DNA"/>
</dbReference>